<feature type="binding site" evidence="8">
    <location>
        <position position="297"/>
    </location>
    <ligand>
        <name>Zn(2+)</name>
        <dbReference type="ChEBI" id="CHEBI:29105"/>
        <label>2</label>
    </ligand>
</feature>
<keyword evidence="4" id="KW-0378">Hydrolase</keyword>
<evidence type="ECO:0000256" key="8">
    <source>
        <dbReference type="PIRSR" id="PIRSR601952-2"/>
    </source>
</evidence>
<feature type="binding site" evidence="8">
    <location>
        <position position="293"/>
    </location>
    <ligand>
        <name>Zn(2+)</name>
        <dbReference type="ChEBI" id="CHEBI:29105"/>
        <label>2</label>
    </ligand>
</feature>
<comment type="caution">
    <text evidence="11">The sequence shown here is derived from an EMBL/GenBank/DDBJ whole genome shotgun (WGS) entry which is preliminary data.</text>
</comment>
<keyword evidence="3 8" id="KW-0479">Metal-binding</keyword>
<keyword evidence="2" id="KW-0597">Phosphoprotein</keyword>
<dbReference type="Gene3D" id="3.40.720.10">
    <property type="entry name" value="Alkaline Phosphatase, subunit A"/>
    <property type="match status" value="1"/>
</dbReference>
<comment type="similarity">
    <text evidence="1 9">Belongs to the alkaline phosphatase family.</text>
</comment>
<feature type="binding site" evidence="8">
    <location>
        <position position="65"/>
    </location>
    <ligand>
        <name>Mg(2+)</name>
        <dbReference type="ChEBI" id="CHEBI:18420"/>
    </ligand>
</feature>
<dbReference type="SMART" id="SM00098">
    <property type="entry name" value="alkPPc"/>
    <property type="match status" value="1"/>
</dbReference>
<dbReference type="InterPro" id="IPR017850">
    <property type="entry name" value="Alkaline_phosphatase_core_sf"/>
</dbReference>
<evidence type="ECO:0000313" key="11">
    <source>
        <dbReference type="EMBL" id="PTI52304.1"/>
    </source>
</evidence>
<dbReference type="InterPro" id="IPR001952">
    <property type="entry name" value="Alkaline_phosphatase"/>
</dbReference>
<dbReference type="PRINTS" id="PR00113">
    <property type="entry name" value="ALKPHPHTASE"/>
</dbReference>
<evidence type="ECO:0000256" key="9">
    <source>
        <dbReference type="RuleBase" id="RU003946"/>
    </source>
</evidence>
<keyword evidence="5 8" id="KW-0862">Zinc</keyword>
<gene>
    <name evidence="11" type="ORF">BU085_02245</name>
</gene>
<reference evidence="11 12" key="1">
    <citation type="journal article" date="2016" name="Front. Microbiol.">
        <title>Comprehensive Phylogenetic Analysis of Bovine Non-aureus Staphylococci Species Based on Whole-Genome Sequencing.</title>
        <authorList>
            <person name="Naushad S."/>
            <person name="Barkema H.W."/>
            <person name="Luby C."/>
            <person name="Condas L.A."/>
            <person name="Nobrega D.B."/>
            <person name="Carson D.A."/>
            <person name="De Buck J."/>
        </authorList>
    </citation>
    <scope>NUCLEOTIDE SEQUENCE [LARGE SCALE GENOMIC DNA]</scope>
    <source>
        <strain evidence="11 12">SNUC 2993</strain>
    </source>
</reference>
<feature type="compositionally biased region" description="Basic and acidic residues" evidence="10">
    <location>
        <begin position="404"/>
        <end position="422"/>
    </location>
</feature>
<keyword evidence="6 8" id="KW-0460">Magnesium</keyword>
<dbReference type="RefSeq" id="WP_107532633.1">
    <property type="nucleotide sequence ID" value="NZ_PZEV01000004.1"/>
</dbReference>
<dbReference type="CDD" id="cd16012">
    <property type="entry name" value="ALP"/>
    <property type="match status" value="1"/>
</dbReference>
<dbReference type="PROSITE" id="PS00123">
    <property type="entry name" value="ALKALINE_PHOSPHATASE"/>
    <property type="match status" value="1"/>
</dbReference>
<feature type="binding site" evidence="8">
    <location>
        <position position="165"/>
    </location>
    <ligand>
        <name>Mg(2+)</name>
        <dbReference type="ChEBI" id="CHEBI:18420"/>
    </ligand>
</feature>
<organism evidence="11 12">
    <name type="scientific">Staphylococcus warneri</name>
    <dbReference type="NCBI Taxonomy" id="1292"/>
    <lineage>
        <taxon>Bacteria</taxon>
        <taxon>Bacillati</taxon>
        <taxon>Bacillota</taxon>
        <taxon>Bacilli</taxon>
        <taxon>Bacillales</taxon>
        <taxon>Staphylococcaceae</taxon>
        <taxon>Staphylococcus</taxon>
    </lineage>
</organism>
<proteinExistence type="inferred from homology"/>
<dbReference type="PANTHER" id="PTHR11596:SF5">
    <property type="entry name" value="ALKALINE PHOSPHATASE"/>
    <property type="match status" value="1"/>
</dbReference>
<feature type="region of interest" description="Disordered" evidence="10">
    <location>
        <begin position="404"/>
        <end position="452"/>
    </location>
</feature>
<dbReference type="GO" id="GO:0004035">
    <property type="term" value="F:alkaline phosphatase activity"/>
    <property type="evidence" value="ECO:0007669"/>
    <property type="project" value="TreeGrafter"/>
</dbReference>
<evidence type="ECO:0000256" key="10">
    <source>
        <dbReference type="SAM" id="MobiDB-lite"/>
    </source>
</evidence>
<dbReference type="PANTHER" id="PTHR11596">
    <property type="entry name" value="ALKALINE PHOSPHATASE"/>
    <property type="match status" value="1"/>
</dbReference>
<feature type="binding site" evidence="8">
    <location>
        <position position="446"/>
    </location>
    <ligand>
        <name>Zn(2+)</name>
        <dbReference type="ChEBI" id="CHEBI:29105"/>
        <label>2</label>
    </ligand>
</feature>
<dbReference type="GO" id="GO:0046872">
    <property type="term" value="F:metal ion binding"/>
    <property type="evidence" value="ECO:0007669"/>
    <property type="project" value="UniProtKB-KW"/>
</dbReference>
<dbReference type="SUPFAM" id="SSF53649">
    <property type="entry name" value="Alkaline phosphatase-like"/>
    <property type="match status" value="1"/>
</dbReference>
<evidence type="ECO:0000256" key="7">
    <source>
        <dbReference type="PIRSR" id="PIRSR601952-1"/>
    </source>
</evidence>
<feature type="binding site" evidence="8">
    <location>
        <position position="65"/>
    </location>
    <ligand>
        <name>Zn(2+)</name>
        <dbReference type="ChEBI" id="CHEBI:29105"/>
        <label>2</label>
    </ligand>
</feature>
<evidence type="ECO:0000256" key="5">
    <source>
        <dbReference type="ARBA" id="ARBA00022833"/>
    </source>
</evidence>
<dbReference type="Pfam" id="PF00245">
    <property type="entry name" value="Alk_phosphatase"/>
    <property type="match status" value="1"/>
</dbReference>
<evidence type="ECO:0000313" key="12">
    <source>
        <dbReference type="Proteomes" id="UP000240717"/>
    </source>
</evidence>
<dbReference type="Proteomes" id="UP000240717">
    <property type="component" value="Unassembled WGS sequence"/>
</dbReference>
<comment type="cofactor">
    <cofactor evidence="8">
        <name>Mg(2+)</name>
        <dbReference type="ChEBI" id="CHEBI:18420"/>
    </cofactor>
    <text evidence="8">Binds 1 Mg(2+) ion.</text>
</comment>
<evidence type="ECO:0000256" key="1">
    <source>
        <dbReference type="ARBA" id="ARBA00005984"/>
    </source>
</evidence>
<feature type="binding site" evidence="8">
    <location>
        <position position="336"/>
    </location>
    <ligand>
        <name>Zn(2+)</name>
        <dbReference type="ChEBI" id="CHEBI:29105"/>
        <label>2</label>
    </ligand>
</feature>
<feature type="binding site" evidence="8">
    <location>
        <position position="335"/>
    </location>
    <ligand>
        <name>Zn(2+)</name>
        <dbReference type="ChEBI" id="CHEBI:29105"/>
        <label>2</label>
    </ligand>
</feature>
<protein>
    <submittedName>
        <fullName evidence="11">Alkaline phosphatase</fullName>
    </submittedName>
</protein>
<name>A0A2T4Q365_STAWA</name>
<dbReference type="EMBL" id="PZEV01000004">
    <property type="protein sequence ID" value="PTI52304.1"/>
    <property type="molecule type" value="Genomic_DNA"/>
</dbReference>
<feature type="binding site" evidence="8">
    <location>
        <position position="288"/>
    </location>
    <ligand>
        <name>Mg(2+)</name>
        <dbReference type="ChEBI" id="CHEBI:18420"/>
    </ligand>
</feature>
<dbReference type="AlphaFoldDB" id="A0A2T4Q365"/>
<comment type="cofactor">
    <cofactor evidence="8">
        <name>Zn(2+)</name>
        <dbReference type="ChEBI" id="CHEBI:29105"/>
    </cofactor>
    <text evidence="8">Binds 2 Zn(2+) ions.</text>
</comment>
<evidence type="ECO:0000256" key="2">
    <source>
        <dbReference type="ARBA" id="ARBA00022553"/>
    </source>
</evidence>
<dbReference type="Gene3D" id="1.10.60.40">
    <property type="match status" value="1"/>
</dbReference>
<evidence type="ECO:0000256" key="3">
    <source>
        <dbReference type="ARBA" id="ARBA00022723"/>
    </source>
</evidence>
<evidence type="ECO:0000256" key="4">
    <source>
        <dbReference type="ARBA" id="ARBA00022801"/>
    </source>
</evidence>
<dbReference type="STRING" id="1194526.A284_00870"/>
<feature type="active site" description="Phosphoserine intermediate" evidence="7">
    <location>
        <position position="114"/>
    </location>
</feature>
<sequence length="487" mass="53078">MFLNSKWGKMTIAGSILTTTLFSTSHPTLASAGGQAPDSQNANNSEAIAMGNTKNPKNVIFLIGDGMGPSFNTAYRYYADNPKTKEMDKTAFDNYLKGTMRVHNDDTKENITDSAAAGTALSTGKKTFNGAIGVDNSKQAQKTVLEQAKESGKSTGLVSTAEITDATPAAYAAHVDDRDKKDEIAKQFYNDKINGQHKVDVLLGGGSKYFGKENGNLDKKFKKDGYDVVSNKNELANSKSDQVLGLFAEENMPLQIDAPKKNPMLADMQQSALNKLEKNNNGFFLMVEGASIDKTAHANDVTGVMSEMDGFNKAFENAMSYAENRDDTLVIATADHSTGGMTIGSGEEYKWNPDAIHKMNKSGAHMTEQIAEGKDVEKVIKNGYGFDVKSKQIDKIKDEADKLKDVKDKAKNEDDPKIEKQQGKLQDAIQKPINDKSRTGWTTYGHTGEDVNTYAYGPGSDFLEGNVDNTDQPKNLFDFFNSDVTSS</sequence>
<dbReference type="InterPro" id="IPR018299">
    <property type="entry name" value="Alkaline_phosphatase_AS"/>
</dbReference>
<evidence type="ECO:0000256" key="6">
    <source>
        <dbReference type="ARBA" id="ARBA00022842"/>
    </source>
</evidence>
<feature type="binding site" evidence="8">
    <location>
        <position position="167"/>
    </location>
    <ligand>
        <name>Mg(2+)</name>
        <dbReference type="ChEBI" id="CHEBI:18420"/>
    </ligand>
</feature>
<accession>A0A2T4Q365</accession>